<keyword evidence="1" id="KW-0472">Membrane</keyword>
<dbReference type="PANTHER" id="PTHR37304:SF1">
    <property type="entry name" value="MEMBRANE PROTEIN"/>
    <property type="match status" value="1"/>
</dbReference>
<accession>A0A1G2NES1</accession>
<dbReference type="EMBL" id="MHSA01000011">
    <property type="protein sequence ID" value="OHA34563.1"/>
    <property type="molecule type" value="Genomic_DNA"/>
</dbReference>
<organism evidence="2 3">
    <name type="scientific">Candidatus Taylorbacteria bacterium RIFCSPLOWO2_01_FULL_48_100</name>
    <dbReference type="NCBI Taxonomy" id="1802322"/>
    <lineage>
        <taxon>Bacteria</taxon>
        <taxon>Candidatus Tayloriibacteriota</taxon>
    </lineage>
</organism>
<dbReference type="PANTHER" id="PTHR37304">
    <property type="entry name" value="MEMBRANE PROTEIN-RELATED"/>
    <property type="match status" value="1"/>
</dbReference>
<name>A0A1G2NES1_9BACT</name>
<sequence length="72" mass="7570">MKGIHVISWILLVVGGLNWGLLALTGWEVGSLFGGMDAGISKTIYVLVGLAALYELFTHKKGCKVCAGSSSM</sequence>
<comment type="caution">
    <text evidence="2">The sequence shown here is derived from an EMBL/GenBank/DDBJ whole genome shotgun (WGS) entry which is preliminary data.</text>
</comment>
<evidence type="ECO:0000313" key="3">
    <source>
        <dbReference type="Proteomes" id="UP000177797"/>
    </source>
</evidence>
<evidence type="ECO:0000313" key="2">
    <source>
        <dbReference type="EMBL" id="OHA34563.1"/>
    </source>
</evidence>
<gene>
    <name evidence="2" type="ORF">A2938_03370</name>
</gene>
<keyword evidence="1" id="KW-0812">Transmembrane</keyword>
<dbReference type="Pfam" id="PF04070">
    <property type="entry name" value="DUF378"/>
    <property type="match status" value="1"/>
</dbReference>
<dbReference type="Proteomes" id="UP000177797">
    <property type="component" value="Unassembled WGS sequence"/>
</dbReference>
<evidence type="ECO:0008006" key="4">
    <source>
        <dbReference type="Google" id="ProtNLM"/>
    </source>
</evidence>
<evidence type="ECO:0000256" key="1">
    <source>
        <dbReference type="SAM" id="Phobius"/>
    </source>
</evidence>
<feature type="transmembrane region" description="Helical" evidence="1">
    <location>
        <begin position="39"/>
        <end position="57"/>
    </location>
</feature>
<reference evidence="2 3" key="1">
    <citation type="journal article" date="2016" name="Nat. Commun.">
        <title>Thousands of microbial genomes shed light on interconnected biogeochemical processes in an aquifer system.</title>
        <authorList>
            <person name="Anantharaman K."/>
            <person name="Brown C.T."/>
            <person name="Hug L.A."/>
            <person name="Sharon I."/>
            <person name="Castelle C.J."/>
            <person name="Probst A.J."/>
            <person name="Thomas B.C."/>
            <person name="Singh A."/>
            <person name="Wilkins M.J."/>
            <person name="Karaoz U."/>
            <person name="Brodie E.L."/>
            <person name="Williams K.H."/>
            <person name="Hubbard S.S."/>
            <person name="Banfield J.F."/>
        </authorList>
    </citation>
    <scope>NUCLEOTIDE SEQUENCE [LARGE SCALE GENOMIC DNA]</scope>
</reference>
<proteinExistence type="predicted"/>
<keyword evidence="1" id="KW-1133">Transmembrane helix</keyword>
<protein>
    <recommendedName>
        <fullName evidence="4">DUF378 domain-containing protein</fullName>
    </recommendedName>
</protein>
<dbReference type="InterPro" id="IPR007211">
    <property type="entry name" value="DUF378"/>
</dbReference>
<feature type="transmembrane region" description="Helical" evidence="1">
    <location>
        <begin position="7"/>
        <end position="27"/>
    </location>
</feature>
<dbReference type="AlphaFoldDB" id="A0A1G2NES1"/>